<keyword evidence="3" id="KW-1185">Reference proteome</keyword>
<proteinExistence type="predicted"/>
<name>A0ABY9RM96_9BURK</name>
<dbReference type="Gene3D" id="3.10.180.10">
    <property type="entry name" value="2,3-Dihydroxybiphenyl 1,2-Dioxygenase, domain 1"/>
    <property type="match status" value="1"/>
</dbReference>
<reference evidence="2" key="1">
    <citation type="submission" date="2023-09" db="EMBL/GenBank/DDBJ databases">
        <title>Undibacterium sp. 20NA77.5 isolated from freshwater.</title>
        <authorList>
            <person name="Le V."/>
            <person name="Ko S.-R."/>
            <person name="Ahn C.-Y."/>
            <person name="Oh H.-M."/>
        </authorList>
    </citation>
    <scope>NUCLEOTIDE SEQUENCE</scope>
    <source>
        <strain evidence="2">20NA77.5</strain>
    </source>
</reference>
<sequence>MSLSVLLRCHAIEQSRRFYEDVLKLRTEDLNEHSISVFCGDSEIMLTDLDLWQAQPHMSGTIYLGVVDVDAWFGRLQSCCEMVWPLQEMPYGTREFAIRDCNGYILAFVQKN</sequence>
<feature type="domain" description="Glyoxalase/fosfomycin resistance/dioxygenase" evidence="1">
    <location>
        <begin position="5"/>
        <end position="107"/>
    </location>
</feature>
<dbReference type="RefSeq" id="WP_309482879.1">
    <property type="nucleotide sequence ID" value="NZ_CP133720.1"/>
</dbReference>
<dbReference type="Proteomes" id="UP001181355">
    <property type="component" value="Chromosome"/>
</dbReference>
<dbReference type="InterPro" id="IPR029068">
    <property type="entry name" value="Glyas_Bleomycin-R_OHBP_Dase"/>
</dbReference>
<evidence type="ECO:0000313" key="2">
    <source>
        <dbReference type="EMBL" id="WMW81400.1"/>
    </source>
</evidence>
<dbReference type="Pfam" id="PF00903">
    <property type="entry name" value="Glyoxalase"/>
    <property type="match status" value="1"/>
</dbReference>
<protein>
    <submittedName>
        <fullName evidence="2">VOC family protein</fullName>
    </submittedName>
</protein>
<dbReference type="InterPro" id="IPR004360">
    <property type="entry name" value="Glyas_Fos-R_dOase_dom"/>
</dbReference>
<evidence type="ECO:0000313" key="3">
    <source>
        <dbReference type="Proteomes" id="UP001181355"/>
    </source>
</evidence>
<accession>A0ABY9RM96</accession>
<gene>
    <name evidence="2" type="ORF">RF679_03745</name>
</gene>
<dbReference type="SUPFAM" id="SSF54593">
    <property type="entry name" value="Glyoxalase/Bleomycin resistance protein/Dihydroxybiphenyl dioxygenase"/>
    <property type="match status" value="1"/>
</dbReference>
<dbReference type="EMBL" id="CP133720">
    <property type="protein sequence ID" value="WMW81400.1"/>
    <property type="molecule type" value="Genomic_DNA"/>
</dbReference>
<evidence type="ECO:0000259" key="1">
    <source>
        <dbReference type="Pfam" id="PF00903"/>
    </source>
</evidence>
<organism evidence="2 3">
    <name type="scientific">Undibacterium cyanobacteriorum</name>
    <dbReference type="NCBI Taxonomy" id="3073561"/>
    <lineage>
        <taxon>Bacteria</taxon>
        <taxon>Pseudomonadati</taxon>
        <taxon>Pseudomonadota</taxon>
        <taxon>Betaproteobacteria</taxon>
        <taxon>Burkholderiales</taxon>
        <taxon>Oxalobacteraceae</taxon>
        <taxon>Undibacterium</taxon>
    </lineage>
</organism>